<keyword evidence="7" id="KW-0998">Cell outer membrane</keyword>
<gene>
    <name evidence="9" type="ORF">C8J25_102279</name>
</gene>
<evidence type="ECO:0000256" key="5">
    <source>
        <dbReference type="ARBA" id="ARBA00022729"/>
    </source>
</evidence>
<feature type="signal peptide" evidence="8">
    <location>
        <begin position="1"/>
        <end position="27"/>
    </location>
</feature>
<evidence type="ECO:0000256" key="7">
    <source>
        <dbReference type="ARBA" id="ARBA00023237"/>
    </source>
</evidence>
<dbReference type="GO" id="GO:0009279">
    <property type="term" value="C:cell outer membrane"/>
    <property type="evidence" value="ECO:0007669"/>
    <property type="project" value="UniProtKB-SubCell"/>
</dbReference>
<evidence type="ECO:0000313" key="10">
    <source>
        <dbReference type="Proteomes" id="UP000244013"/>
    </source>
</evidence>
<evidence type="ECO:0000313" key="9">
    <source>
        <dbReference type="EMBL" id="PTW48189.1"/>
    </source>
</evidence>
<evidence type="ECO:0000256" key="6">
    <source>
        <dbReference type="ARBA" id="ARBA00023136"/>
    </source>
</evidence>
<dbReference type="Pfam" id="PF03349">
    <property type="entry name" value="Toluene_X"/>
    <property type="match status" value="1"/>
</dbReference>
<protein>
    <submittedName>
        <fullName evidence="9">Long-chain fatty acid transport protein</fullName>
    </submittedName>
</protein>
<dbReference type="EMBL" id="QAYE01000002">
    <property type="protein sequence ID" value="PTW48189.1"/>
    <property type="molecule type" value="Genomic_DNA"/>
</dbReference>
<evidence type="ECO:0000256" key="3">
    <source>
        <dbReference type="ARBA" id="ARBA00022452"/>
    </source>
</evidence>
<dbReference type="AlphaFoldDB" id="A0A2T5U9M1"/>
<proteinExistence type="inferred from homology"/>
<dbReference type="Proteomes" id="UP000244013">
    <property type="component" value="Unassembled WGS sequence"/>
</dbReference>
<name>A0A2T5U9M1_9SPHN</name>
<keyword evidence="3" id="KW-1134">Transmembrane beta strand</keyword>
<dbReference type="InterPro" id="IPR005017">
    <property type="entry name" value="OMPP1/FadL/TodX"/>
</dbReference>
<dbReference type="OrthoDB" id="19849at2"/>
<dbReference type="PANTHER" id="PTHR35093">
    <property type="entry name" value="OUTER MEMBRANE PROTEIN NMB0088-RELATED"/>
    <property type="match status" value="1"/>
</dbReference>
<dbReference type="PANTHER" id="PTHR35093:SF8">
    <property type="entry name" value="OUTER MEMBRANE PROTEIN NMB0088-RELATED"/>
    <property type="match status" value="1"/>
</dbReference>
<evidence type="ECO:0000256" key="4">
    <source>
        <dbReference type="ARBA" id="ARBA00022692"/>
    </source>
</evidence>
<keyword evidence="6" id="KW-0472">Membrane</keyword>
<evidence type="ECO:0000256" key="2">
    <source>
        <dbReference type="ARBA" id="ARBA00008163"/>
    </source>
</evidence>
<organism evidence="9 10">
    <name type="scientific">Sphingomonas faeni</name>
    <dbReference type="NCBI Taxonomy" id="185950"/>
    <lineage>
        <taxon>Bacteria</taxon>
        <taxon>Pseudomonadati</taxon>
        <taxon>Pseudomonadota</taxon>
        <taxon>Alphaproteobacteria</taxon>
        <taxon>Sphingomonadales</taxon>
        <taxon>Sphingomonadaceae</taxon>
        <taxon>Sphingomonas</taxon>
    </lineage>
</organism>
<dbReference type="GO" id="GO:0015483">
    <property type="term" value="F:long-chain fatty acid transporting porin activity"/>
    <property type="evidence" value="ECO:0007669"/>
    <property type="project" value="TreeGrafter"/>
</dbReference>
<keyword evidence="5 8" id="KW-0732">Signal</keyword>
<reference evidence="9 10" key="1">
    <citation type="submission" date="2018-04" db="EMBL/GenBank/DDBJ databases">
        <title>Genomic Encyclopedia of Type Strains, Phase III (KMG-III): the genomes of soil and plant-associated and newly described type strains.</title>
        <authorList>
            <person name="Whitman W."/>
        </authorList>
    </citation>
    <scope>NUCLEOTIDE SEQUENCE [LARGE SCALE GENOMIC DNA]</scope>
    <source>
        <strain evidence="9 10">MA-olki</strain>
    </source>
</reference>
<sequence length="444" mass="46619">MMLRTKAPLLAVSALVSAFGFASTAYADAFYLQAQSARGAGRAFSGEGADTGPDSLWWNPAAIAGIRDGSATLSASAILPKGDVVDTGTLIGRPTFSPTTGRPTGFNYAPVGGNRISSDPINKGVVPSGAIAYPLTDRIAIGVAVTSPFSFTTNYEANSWARYSADKTRLRTIDIQPSIGVAVTDWLRVGGALNVEYTDATLNNALPNLSAALPDGFQELKGDGWDFGWTAGVQLHNDFATVGVSYKSSIRHNLKGSLNITGLVGPLASSNVSIDNAKASFNTPGQVIVAGRIRATNALTLNAQVVAYNWSKFDTIDLGAPLNTAIPENYQDSWSLAGGFDYAVTPKATIRAGVQRTKTPTQDGLRDARVPDADRWTYAAGGSYQLTSRIALDAAAQYVDFENTTIDRRTAAYVGTAAQTNILTSGALRDASAVVLSLGGRLSF</sequence>
<comment type="subcellular location">
    <subcellularLocation>
        <location evidence="1">Cell outer membrane</location>
        <topology evidence="1">Multi-pass membrane protein</topology>
    </subcellularLocation>
</comment>
<evidence type="ECO:0000256" key="1">
    <source>
        <dbReference type="ARBA" id="ARBA00004571"/>
    </source>
</evidence>
<accession>A0A2T5U9M1</accession>
<keyword evidence="4" id="KW-0812">Transmembrane</keyword>
<comment type="caution">
    <text evidence="9">The sequence shown here is derived from an EMBL/GenBank/DDBJ whole genome shotgun (WGS) entry which is preliminary data.</text>
</comment>
<dbReference type="Gene3D" id="2.40.160.60">
    <property type="entry name" value="Outer membrane protein transport protein (OMPP1/FadL/TodX)"/>
    <property type="match status" value="1"/>
</dbReference>
<comment type="similarity">
    <text evidence="2">Belongs to the OmpP1/FadL family.</text>
</comment>
<evidence type="ECO:0000256" key="8">
    <source>
        <dbReference type="SAM" id="SignalP"/>
    </source>
</evidence>
<dbReference type="SUPFAM" id="SSF56935">
    <property type="entry name" value="Porins"/>
    <property type="match status" value="1"/>
</dbReference>
<dbReference type="GeneID" id="91005310"/>
<dbReference type="RefSeq" id="WP_107953230.1">
    <property type="nucleotide sequence ID" value="NZ_QAYE01000002.1"/>
</dbReference>
<feature type="chain" id="PRO_5015744206" evidence="8">
    <location>
        <begin position="28"/>
        <end position="444"/>
    </location>
</feature>